<reference evidence="2" key="1">
    <citation type="journal article" date="2022" name="bioRxiv">
        <title>Genomics of Preaxostyla Flagellates Illuminates Evolutionary Transitions and the Path Towards Mitochondrial Loss.</title>
        <authorList>
            <person name="Novak L.V.F."/>
            <person name="Treitli S.C."/>
            <person name="Pyrih J."/>
            <person name="Halakuc P."/>
            <person name="Pipaliya S.V."/>
            <person name="Vacek V."/>
            <person name="Brzon O."/>
            <person name="Soukal P."/>
            <person name="Eme L."/>
            <person name="Dacks J.B."/>
            <person name="Karnkowska A."/>
            <person name="Elias M."/>
            <person name="Hampl V."/>
        </authorList>
    </citation>
    <scope>NUCLEOTIDE SEQUENCE</scope>
    <source>
        <strain evidence="2">RCP-MX</strain>
    </source>
</reference>
<protein>
    <submittedName>
        <fullName evidence="2">Uncharacterized protein</fullName>
    </submittedName>
</protein>
<evidence type="ECO:0000313" key="3">
    <source>
        <dbReference type="Proteomes" id="UP001141327"/>
    </source>
</evidence>
<accession>A0ABQ8UT13</accession>
<evidence type="ECO:0000256" key="1">
    <source>
        <dbReference type="SAM" id="SignalP"/>
    </source>
</evidence>
<sequence>MRFRLSVFRLFLSSHNVVLVQMEVPVPSCCLFLPSDLLPCIVETSYRPILTYMQLLGLSHGIRLAIWGTPRELSFTFNDGREPDLAAPTPTVDALAALIGPCKNLVKLSFSPSGSPFCPNVFGCGCNEAASTGWVDETFGGHDRLTVLEYLPTTFEPSIERILFCLPGLLELHLGSKICLSTHLLSAITHSCPHLQVLRGSLDEDFPRVEHTALAPLAGSLQQLRLRGGLEMSNLEAFVRLSAIGTLNLSSRCPPAVLKPLVSHLTRLSVEIADDDEQSLPGPWLSHLEHLSLRSCRVSFSAPVTQLLTANQTTLRCLKMSFLCPEVNGLARVLASLDSLIQLTRLELICHELSRSGDITALPLGLLGRLEHLTLGLVTSQEPFGLRPFGIASGRLQCLRLGELGFAMPALTVDCPALVELRLPRAHIDQLIFKSPCPGLRLIDQLPVQFDCPSAPMPALESLSAGRQDPVWLPGLLAQSPRLRSLPGVELTRPDLLAGLCACQSLVDMCLGLNGVQLPNPLVLRLPERLEALELSLGNGLVAPPFDLQLEAPRLRRLDIDLAVRLRCRLRCPALTTLGIRLKGCDIPLLELDERAPLRSLAISGGNGAVLLGLLTRQGTRLHHVKLRPAVGASDWTQLAAALGRLPRLASLELDICNAPPPLSLACPQLRTLNLVGTKDAKVVLACPLLEALCALCIRQVELALPAPNLPPIHLCLH</sequence>
<dbReference type="PANTHER" id="PTHR13318:SF190">
    <property type="entry name" value="PARTNER OF PAIRED, ISOFORM B"/>
    <property type="match status" value="1"/>
</dbReference>
<feature type="signal peptide" evidence="1">
    <location>
        <begin position="1"/>
        <end position="22"/>
    </location>
</feature>
<proteinExistence type="predicted"/>
<dbReference type="PANTHER" id="PTHR13318">
    <property type="entry name" value="PARTNER OF PAIRED, ISOFORM B-RELATED"/>
    <property type="match status" value="1"/>
</dbReference>
<dbReference type="EMBL" id="JAPMOS010000016">
    <property type="protein sequence ID" value="KAJ4459885.1"/>
    <property type="molecule type" value="Genomic_DNA"/>
</dbReference>
<organism evidence="2 3">
    <name type="scientific">Paratrimastix pyriformis</name>
    <dbReference type="NCBI Taxonomy" id="342808"/>
    <lineage>
        <taxon>Eukaryota</taxon>
        <taxon>Metamonada</taxon>
        <taxon>Preaxostyla</taxon>
        <taxon>Paratrimastigidae</taxon>
        <taxon>Paratrimastix</taxon>
    </lineage>
</organism>
<dbReference type="SUPFAM" id="SSF52047">
    <property type="entry name" value="RNI-like"/>
    <property type="match status" value="1"/>
</dbReference>
<evidence type="ECO:0000313" key="2">
    <source>
        <dbReference type="EMBL" id="KAJ4459885.1"/>
    </source>
</evidence>
<dbReference type="InterPro" id="IPR032675">
    <property type="entry name" value="LRR_dom_sf"/>
</dbReference>
<keyword evidence="1" id="KW-0732">Signal</keyword>
<dbReference type="Proteomes" id="UP001141327">
    <property type="component" value="Unassembled WGS sequence"/>
</dbReference>
<keyword evidence="3" id="KW-1185">Reference proteome</keyword>
<dbReference type="Gene3D" id="3.80.10.10">
    <property type="entry name" value="Ribonuclease Inhibitor"/>
    <property type="match status" value="2"/>
</dbReference>
<gene>
    <name evidence="2" type="ORF">PAPYR_3941</name>
</gene>
<comment type="caution">
    <text evidence="2">The sequence shown here is derived from an EMBL/GenBank/DDBJ whole genome shotgun (WGS) entry which is preliminary data.</text>
</comment>
<name>A0ABQ8UT13_9EUKA</name>
<feature type="chain" id="PRO_5045868446" evidence="1">
    <location>
        <begin position="23"/>
        <end position="718"/>
    </location>
</feature>